<name>A0A2K3LZ97_TRIPR</name>
<comment type="caution">
    <text evidence="2">The sequence shown here is derived from an EMBL/GenBank/DDBJ whole genome shotgun (WGS) entry which is preliminary data.</text>
</comment>
<feature type="signal peptide" evidence="1">
    <location>
        <begin position="1"/>
        <end position="18"/>
    </location>
</feature>
<gene>
    <name evidence="2" type="ORF">L195_g039905</name>
</gene>
<feature type="chain" id="PRO_5014368329" evidence="1">
    <location>
        <begin position="19"/>
        <end position="152"/>
    </location>
</feature>
<evidence type="ECO:0000313" key="2">
    <source>
        <dbReference type="EMBL" id="PNX83856.1"/>
    </source>
</evidence>
<dbReference type="AlphaFoldDB" id="A0A2K3LZ97"/>
<evidence type="ECO:0000256" key="1">
    <source>
        <dbReference type="SAM" id="SignalP"/>
    </source>
</evidence>
<evidence type="ECO:0000313" key="3">
    <source>
        <dbReference type="Proteomes" id="UP000236291"/>
    </source>
</evidence>
<organism evidence="2 3">
    <name type="scientific">Trifolium pratense</name>
    <name type="common">Red clover</name>
    <dbReference type="NCBI Taxonomy" id="57577"/>
    <lineage>
        <taxon>Eukaryota</taxon>
        <taxon>Viridiplantae</taxon>
        <taxon>Streptophyta</taxon>
        <taxon>Embryophyta</taxon>
        <taxon>Tracheophyta</taxon>
        <taxon>Spermatophyta</taxon>
        <taxon>Magnoliopsida</taxon>
        <taxon>eudicotyledons</taxon>
        <taxon>Gunneridae</taxon>
        <taxon>Pentapetalae</taxon>
        <taxon>rosids</taxon>
        <taxon>fabids</taxon>
        <taxon>Fabales</taxon>
        <taxon>Fabaceae</taxon>
        <taxon>Papilionoideae</taxon>
        <taxon>50 kb inversion clade</taxon>
        <taxon>NPAAA clade</taxon>
        <taxon>Hologalegina</taxon>
        <taxon>IRL clade</taxon>
        <taxon>Trifolieae</taxon>
        <taxon>Trifolium</taxon>
    </lineage>
</organism>
<dbReference type="Proteomes" id="UP000236291">
    <property type="component" value="Unassembled WGS sequence"/>
</dbReference>
<protein>
    <submittedName>
        <fullName evidence="2">Uncharacterized protein</fullName>
    </submittedName>
</protein>
<reference evidence="2 3" key="1">
    <citation type="journal article" date="2014" name="Am. J. Bot.">
        <title>Genome assembly and annotation for red clover (Trifolium pratense; Fabaceae).</title>
        <authorList>
            <person name="Istvanek J."/>
            <person name="Jaros M."/>
            <person name="Krenek A."/>
            <person name="Repkova J."/>
        </authorList>
    </citation>
    <scope>NUCLEOTIDE SEQUENCE [LARGE SCALE GENOMIC DNA]</scope>
    <source>
        <strain evidence="3">cv. Tatra</strain>
        <tissue evidence="2">Young leaves</tissue>
    </source>
</reference>
<feature type="non-terminal residue" evidence="2">
    <location>
        <position position="152"/>
    </location>
</feature>
<accession>A0A2K3LZ97</accession>
<sequence>MEPTRICALVMVYSLALCILTSDMSMKLEGRELDGACKSDGQCQSGCPVGRHGEDMEYVNMDDVGVMNHHQQRLQKNLMELVNQMGNVNLGVRLEDMEYVNMDVVGVMNHHQQRLQKNLTGLVNQMGNANLDVRLEDMEYVNTDDVGVMNHH</sequence>
<dbReference type="EMBL" id="ASHM01045054">
    <property type="protein sequence ID" value="PNX83856.1"/>
    <property type="molecule type" value="Genomic_DNA"/>
</dbReference>
<reference evidence="2 3" key="2">
    <citation type="journal article" date="2017" name="Front. Plant Sci.">
        <title>Gene Classification and Mining of Molecular Markers Useful in Red Clover (Trifolium pratense) Breeding.</title>
        <authorList>
            <person name="Istvanek J."/>
            <person name="Dluhosova J."/>
            <person name="Dluhos P."/>
            <person name="Patkova L."/>
            <person name="Nedelnik J."/>
            <person name="Repkova J."/>
        </authorList>
    </citation>
    <scope>NUCLEOTIDE SEQUENCE [LARGE SCALE GENOMIC DNA]</scope>
    <source>
        <strain evidence="3">cv. Tatra</strain>
        <tissue evidence="2">Young leaves</tissue>
    </source>
</reference>
<proteinExistence type="predicted"/>
<keyword evidence="1" id="KW-0732">Signal</keyword>